<proteinExistence type="predicted"/>
<evidence type="ECO:0000313" key="2">
    <source>
        <dbReference type="EMBL" id="AYP68334.1"/>
    </source>
</evidence>
<reference evidence="2 3" key="1">
    <citation type="submission" date="2018-09" db="EMBL/GenBank/DDBJ databases">
        <title>Comparative Genomic Analysis of Eight Novel Haloalkaliphilic Bacteriophages from Lake Elmenteita, Kenya.</title>
        <authorList>
            <person name="Akhwale J.K."/>
        </authorList>
    </citation>
    <scope>NUCLEOTIDE SEQUENCE [LARGE SCALE GENOMIC DNA]</scope>
</reference>
<keyword evidence="1" id="KW-1133">Transmembrane helix</keyword>
<keyword evidence="1" id="KW-0812">Transmembrane</keyword>
<dbReference type="EMBL" id="MH884508">
    <property type="protein sequence ID" value="AYP68334.1"/>
    <property type="molecule type" value="Genomic_DNA"/>
</dbReference>
<organism evidence="2 3">
    <name type="scientific">Bacillus phage vB_BcoS-136</name>
    <dbReference type="NCBI Taxonomy" id="2419619"/>
    <lineage>
        <taxon>Viruses</taxon>
        <taxon>Duplodnaviria</taxon>
        <taxon>Heunggongvirae</taxon>
        <taxon>Uroviricota</taxon>
        <taxon>Caudoviricetes</taxon>
        <taxon>Heleneionescovirinae</taxon>
        <taxon>Kenyattavirus</taxon>
        <taxon>Kenyattavirus kv136</taxon>
    </lineage>
</organism>
<accession>A0A3G3BVS7</accession>
<name>A0A3G3BVS7_9CAUD</name>
<protein>
    <recommendedName>
        <fullName evidence="4">Transmembrane Fragile-X-F protein</fullName>
    </recommendedName>
</protein>
<evidence type="ECO:0008006" key="4">
    <source>
        <dbReference type="Google" id="ProtNLM"/>
    </source>
</evidence>
<keyword evidence="3" id="KW-1185">Reference proteome</keyword>
<evidence type="ECO:0000256" key="1">
    <source>
        <dbReference type="SAM" id="Phobius"/>
    </source>
</evidence>
<evidence type="ECO:0000313" key="3">
    <source>
        <dbReference type="Proteomes" id="UP000274199"/>
    </source>
</evidence>
<feature type="transmembrane region" description="Helical" evidence="1">
    <location>
        <begin position="12"/>
        <end position="34"/>
    </location>
</feature>
<sequence>MNKSTSGGGIGFLGLLTILFIGLKLTGFVEWSWWWVLSPMLIPFSIALIILVVMIIFAMTRYKT</sequence>
<gene>
    <name evidence="2" type="ORF">vBBcoS136_00220</name>
</gene>
<keyword evidence="1" id="KW-0472">Membrane</keyword>
<dbReference type="Proteomes" id="UP000274199">
    <property type="component" value="Segment"/>
</dbReference>
<feature type="transmembrane region" description="Helical" evidence="1">
    <location>
        <begin position="40"/>
        <end position="59"/>
    </location>
</feature>